<dbReference type="PANTHER" id="PTHR43394">
    <property type="entry name" value="ATP-DEPENDENT PERMEASE MDL1, MITOCHONDRIAL"/>
    <property type="match status" value="1"/>
</dbReference>
<accession>A0A0F8YE96</accession>
<sequence>YKGRAFAAFALAVLLTSMSVVQPWLVRPLFNKGFGTAEGVKPDFEIVRLIVSIMVGLLVLRTIGQVFQLRLSLGLGTLVSRHIRNMVYAHMHKLSLSFFAKKQTGTLVTRVTSDTERLWYFVSSVFIDMVLAVMMLIGVGVCVFVMDWKLASFSLLPFPLMFALIVVFHKRLHRSFGRMWHRWGQMTSVVAGALPGVRVIKAFSQENQEVRRFEDKSNALYNVEKAYIAGVRSLFGPTMMLCSSLGTLIVWMLGGWWLSQGKTDLGTLASFQMFLAMFMRPINRIAHMDEMFNRAATSAQRIFDILDTQLVVEYVSSTATSGAATTLTDTTQSWSTDLWLNKIVKITGGTGVDQSRTIASNTATVLTVSSAWAINPDATSTYKILAGGGVTDHGLLTGLGDA</sequence>
<dbReference type="InterPro" id="IPR036640">
    <property type="entry name" value="ABC1_TM_sf"/>
</dbReference>
<evidence type="ECO:0000313" key="7">
    <source>
        <dbReference type="EMBL" id="KKK79762.1"/>
    </source>
</evidence>
<evidence type="ECO:0000256" key="4">
    <source>
        <dbReference type="ARBA" id="ARBA00023136"/>
    </source>
</evidence>
<name>A0A0F8YE96_9ZZZZ</name>
<evidence type="ECO:0000256" key="2">
    <source>
        <dbReference type="ARBA" id="ARBA00022692"/>
    </source>
</evidence>
<evidence type="ECO:0000256" key="5">
    <source>
        <dbReference type="SAM" id="Phobius"/>
    </source>
</evidence>
<feature type="non-terminal residue" evidence="7">
    <location>
        <position position="1"/>
    </location>
</feature>
<evidence type="ECO:0000256" key="3">
    <source>
        <dbReference type="ARBA" id="ARBA00022989"/>
    </source>
</evidence>
<feature type="non-terminal residue" evidence="7">
    <location>
        <position position="402"/>
    </location>
</feature>
<dbReference type="GO" id="GO:0005524">
    <property type="term" value="F:ATP binding"/>
    <property type="evidence" value="ECO:0007669"/>
    <property type="project" value="InterPro"/>
</dbReference>
<dbReference type="GO" id="GO:0016020">
    <property type="term" value="C:membrane"/>
    <property type="evidence" value="ECO:0007669"/>
    <property type="project" value="UniProtKB-SubCell"/>
</dbReference>
<feature type="transmembrane region" description="Helical" evidence="5">
    <location>
        <begin position="234"/>
        <end position="259"/>
    </location>
</feature>
<keyword evidence="2 5" id="KW-0812">Transmembrane</keyword>
<dbReference type="GO" id="GO:0015421">
    <property type="term" value="F:ABC-type oligopeptide transporter activity"/>
    <property type="evidence" value="ECO:0007669"/>
    <property type="project" value="TreeGrafter"/>
</dbReference>
<dbReference type="PROSITE" id="PS50929">
    <property type="entry name" value="ABC_TM1F"/>
    <property type="match status" value="1"/>
</dbReference>
<dbReference type="AlphaFoldDB" id="A0A0F8YE96"/>
<proteinExistence type="predicted"/>
<organism evidence="7">
    <name type="scientific">marine sediment metagenome</name>
    <dbReference type="NCBI Taxonomy" id="412755"/>
    <lineage>
        <taxon>unclassified sequences</taxon>
        <taxon>metagenomes</taxon>
        <taxon>ecological metagenomes</taxon>
    </lineage>
</organism>
<dbReference type="EMBL" id="LAZR01053879">
    <property type="protein sequence ID" value="KKK79762.1"/>
    <property type="molecule type" value="Genomic_DNA"/>
</dbReference>
<keyword evidence="4 5" id="KW-0472">Membrane</keyword>
<keyword evidence="3 5" id="KW-1133">Transmembrane helix</keyword>
<evidence type="ECO:0000256" key="1">
    <source>
        <dbReference type="ARBA" id="ARBA00004141"/>
    </source>
</evidence>
<comment type="subcellular location">
    <subcellularLocation>
        <location evidence="1">Membrane</location>
        <topology evidence="1">Multi-pass membrane protein</topology>
    </subcellularLocation>
</comment>
<feature type="domain" description="ABC transmembrane type-1" evidence="6">
    <location>
        <begin position="6"/>
        <end position="288"/>
    </location>
</feature>
<protein>
    <recommendedName>
        <fullName evidence="6">ABC transmembrane type-1 domain-containing protein</fullName>
    </recommendedName>
</protein>
<dbReference type="Pfam" id="PF00664">
    <property type="entry name" value="ABC_membrane"/>
    <property type="match status" value="1"/>
</dbReference>
<feature type="transmembrane region" description="Helical" evidence="5">
    <location>
        <begin position="47"/>
        <end position="64"/>
    </location>
</feature>
<dbReference type="InterPro" id="IPR011527">
    <property type="entry name" value="ABC1_TM_dom"/>
</dbReference>
<feature type="transmembrane region" description="Helical" evidence="5">
    <location>
        <begin position="118"/>
        <end position="146"/>
    </location>
</feature>
<dbReference type="InterPro" id="IPR039421">
    <property type="entry name" value="Type_1_exporter"/>
</dbReference>
<feature type="transmembrane region" description="Helical" evidence="5">
    <location>
        <begin position="265"/>
        <end position="282"/>
    </location>
</feature>
<dbReference type="PANTHER" id="PTHR43394:SF1">
    <property type="entry name" value="ATP-BINDING CASSETTE SUB-FAMILY B MEMBER 10, MITOCHONDRIAL"/>
    <property type="match status" value="1"/>
</dbReference>
<dbReference type="Gene3D" id="1.20.1560.10">
    <property type="entry name" value="ABC transporter type 1, transmembrane domain"/>
    <property type="match status" value="1"/>
</dbReference>
<reference evidence="7" key="1">
    <citation type="journal article" date="2015" name="Nature">
        <title>Complex archaea that bridge the gap between prokaryotes and eukaryotes.</title>
        <authorList>
            <person name="Spang A."/>
            <person name="Saw J.H."/>
            <person name="Jorgensen S.L."/>
            <person name="Zaremba-Niedzwiedzka K."/>
            <person name="Martijn J."/>
            <person name="Lind A.E."/>
            <person name="van Eijk R."/>
            <person name="Schleper C."/>
            <person name="Guy L."/>
            <person name="Ettema T.J."/>
        </authorList>
    </citation>
    <scope>NUCLEOTIDE SEQUENCE</scope>
</reference>
<dbReference type="SUPFAM" id="SSF90123">
    <property type="entry name" value="ABC transporter transmembrane region"/>
    <property type="match status" value="1"/>
</dbReference>
<comment type="caution">
    <text evidence="7">The sequence shown here is derived from an EMBL/GenBank/DDBJ whole genome shotgun (WGS) entry which is preliminary data.</text>
</comment>
<gene>
    <name evidence="7" type="ORF">LCGC14_2830250</name>
</gene>
<evidence type="ECO:0000259" key="6">
    <source>
        <dbReference type="PROSITE" id="PS50929"/>
    </source>
</evidence>
<feature type="transmembrane region" description="Helical" evidence="5">
    <location>
        <begin position="152"/>
        <end position="169"/>
    </location>
</feature>